<dbReference type="EMBL" id="JARJCM010000173">
    <property type="protein sequence ID" value="KAJ7024200.1"/>
    <property type="molecule type" value="Genomic_DNA"/>
</dbReference>
<dbReference type="Proteomes" id="UP001218188">
    <property type="component" value="Unassembled WGS sequence"/>
</dbReference>
<accession>A0AAD6WTC1</accession>
<name>A0AAD6WTC1_9AGAR</name>
<protein>
    <recommendedName>
        <fullName evidence="3">Protein kinase domain-containing protein</fullName>
    </recommendedName>
</protein>
<proteinExistence type="predicted"/>
<sequence length="246" mass="28139">MGNIDLQHELMINKKLGIIGRRSGRECNCVRRVYSAKIDGRNTDLTLAMYEGDGAEEQHVKMYMSLRHPNIVQMYGTARSGAMYATIFHGDLIPIRQFVASASPIITVYIYACHAGEWKVLALNIAGHQVLTRSYGTQNTCDYMRQQLPDFGRSSNARLKMYSTLSIRRSNGRLCVDLLPHPDGKNEGSNLFYHSYPREYHPSVNPSLDPTRQEAAAIHSLTFQEYHYLRNDFFRSCRRSFPKRPA</sequence>
<comment type="caution">
    <text evidence="1">The sequence shown here is derived from an EMBL/GenBank/DDBJ whole genome shotgun (WGS) entry which is preliminary data.</text>
</comment>
<evidence type="ECO:0008006" key="3">
    <source>
        <dbReference type="Google" id="ProtNLM"/>
    </source>
</evidence>
<reference evidence="1" key="1">
    <citation type="submission" date="2023-03" db="EMBL/GenBank/DDBJ databases">
        <title>Massive genome expansion in bonnet fungi (Mycena s.s.) driven by repeated elements and novel gene families across ecological guilds.</title>
        <authorList>
            <consortium name="Lawrence Berkeley National Laboratory"/>
            <person name="Harder C.B."/>
            <person name="Miyauchi S."/>
            <person name="Viragh M."/>
            <person name="Kuo A."/>
            <person name="Thoen E."/>
            <person name="Andreopoulos B."/>
            <person name="Lu D."/>
            <person name="Skrede I."/>
            <person name="Drula E."/>
            <person name="Henrissat B."/>
            <person name="Morin E."/>
            <person name="Kohler A."/>
            <person name="Barry K."/>
            <person name="LaButti K."/>
            <person name="Morin E."/>
            <person name="Salamov A."/>
            <person name="Lipzen A."/>
            <person name="Mereny Z."/>
            <person name="Hegedus B."/>
            <person name="Baldrian P."/>
            <person name="Stursova M."/>
            <person name="Weitz H."/>
            <person name="Taylor A."/>
            <person name="Grigoriev I.V."/>
            <person name="Nagy L.G."/>
            <person name="Martin F."/>
            <person name="Kauserud H."/>
        </authorList>
    </citation>
    <scope>NUCLEOTIDE SEQUENCE</scope>
    <source>
        <strain evidence="1">CBHHK200</strain>
    </source>
</reference>
<evidence type="ECO:0000313" key="1">
    <source>
        <dbReference type="EMBL" id="KAJ7024200.1"/>
    </source>
</evidence>
<organism evidence="1 2">
    <name type="scientific">Mycena alexandri</name>
    <dbReference type="NCBI Taxonomy" id="1745969"/>
    <lineage>
        <taxon>Eukaryota</taxon>
        <taxon>Fungi</taxon>
        <taxon>Dikarya</taxon>
        <taxon>Basidiomycota</taxon>
        <taxon>Agaricomycotina</taxon>
        <taxon>Agaricomycetes</taxon>
        <taxon>Agaricomycetidae</taxon>
        <taxon>Agaricales</taxon>
        <taxon>Marasmiineae</taxon>
        <taxon>Mycenaceae</taxon>
        <taxon>Mycena</taxon>
    </lineage>
</organism>
<gene>
    <name evidence="1" type="ORF">C8F04DRAFT_165062</name>
</gene>
<keyword evidence="2" id="KW-1185">Reference proteome</keyword>
<dbReference type="AlphaFoldDB" id="A0AAD6WTC1"/>
<evidence type="ECO:0000313" key="2">
    <source>
        <dbReference type="Proteomes" id="UP001218188"/>
    </source>
</evidence>